<dbReference type="SMART" id="SM00245">
    <property type="entry name" value="TSPc"/>
    <property type="match status" value="1"/>
</dbReference>
<comment type="caution">
    <text evidence="2">The sequence shown here is derived from an EMBL/GenBank/DDBJ whole genome shotgun (WGS) entry which is preliminary data.</text>
</comment>
<dbReference type="Gene3D" id="3.30.750.44">
    <property type="match status" value="1"/>
</dbReference>
<reference evidence="2 3" key="1">
    <citation type="submission" date="2019-03" db="EMBL/GenBank/DDBJ databases">
        <title>Novel species of Flavobacterium.</title>
        <authorList>
            <person name="Liu Q."/>
            <person name="Xin Y.-H."/>
        </authorList>
    </citation>
    <scope>NUCLEOTIDE SEQUENCE [LARGE SCALE GENOMIC DNA]</scope>
    <source>
        <strain evidence="2 3">LB2P22</strain>
    </source>
</reference>
<feature type="domain" description="Tail specific protease" evidence="1">
    <location>
        <begin position="143"/>
        <end position="332"/>
    </location>
</feature>
<dbReference type="Pfam" id="PF11918">
    <property type="entry name" value="Peptidase_S41_N"/>
    <property type="match status" value="1"/>
</dbReference>
<keyword evidence="3" id="KW-1185">Reference proteome</keyword>
<name>A0ABY2DQS9_9FLAO</name>
<dbReference type="PANTHER" id="PTHR11261:SF3">
    <property type="entry name" value="RETINOL-BINDING PROTEIN 3"/>
    <property type="match status" value="1"/>
</dbReference>
<dbReference type="InterPro" id="IPR029045">
    <property type="entry name" value="ClpP/crotonase-like_dom_sf"/>
</dbReference>
<dbReference type="Gene3D" id="3.90.226.10">
    <property type="entry name" value="2-enoyl-CoA Hydratase, Chain A, domain 1"/>
    <property type="match status" value="1"/>
</dbReference>
<dbReference type="EMBL" id="SMLH01000006">
    <property type="protein sequence ID" value="TDE28449.1"/>
    <property type="molecule type" value="Genomic_DNA"/>
</dbReference>
<gene>
    <name evidence="2" type="ORF">E0I61_11160</name>
</gene>
<evidence type="ECO:0000259" key="1">
    <source>
        <dbReference type="SMART" id="SM00245"/>
    </source>
</evidence>
<dbReference type="Pfam" id="PF03572">
    <property type="entry name" value="Peptidase_S41"/>
    <property type="match status" value="1"/>
</dbReference>
<sequence length="459" mass="51984">MTGGIPLDKKNSMKNSNRLTVLVMLTGFFISCQAQKNRKQAGTEQNPEQKLNSKEIKLLIDSLSNALDRLYIYPDKAILMSKSIKQKLKNGDYNKIGSRQEVGFQLHNDLQQAHRDGHLGLRYNPQLAAYLSKPMSDDEKLQQRVQDLNAARESNFAFKKTELLFGNIGYIRWDEFVGCVEEAQPTLNAAFQFVSNCKALIIDMRYNGGGSPEMVLRTQNYFFNQKTHMNDIINRSNDTLKRYTDPAKTDFKLNMPVYILTSRLTFSGAEDFTYGLKHAKRATIVGETTGGGAHPTGSYDMGQGFVANIPIARAPVEADWEGIGVLPDVSIPSEQAFTKARILISTELLSRAKDEREKNMFQWNLNNIRSETTKMPDSVVLNSYTGVYEGGLDFHIKDNQLFCMNAERGNVLFELRYIDSNLFVLDENVQVQFEKDATGTYTHLKMLWKNGAVTEKLKM</sequence>
<dbReference type="SUPFAM" id="SSF52096">
    <property type="entry name" value="ClpP/crotonase"/>
    <property type="match status" value="1"/>
</dbReference>
<dbReference type="PANTHER" id="PTHR11261">
    <property type="entry name" value="INTERPHOTORECEPTOR RETINOID-BINDING PROTEIN"/>
    <property type="match status" value="1"/>
</dbReference>
<dbReference type="Proteomes" id="UP000294685">
    <property type="component" value="Unassembled WGS sequence"/>
</dbReference>
<dbReference type="InterPro" id="IPR005151">
    <property type="entry name" value="Tail-specific_protease"/>
</dbReference>
<evidence type="ECO:0000313" key="2">
    <source>
        <dbReference type="EMBL" id="TDE28449.1"/>
    </source>
</evidence>
<protein>
    <recommendedName>
        <fullName evidence="1">Tail specific protease domain-containing protein</fullName>
    </recommendedName>
</protein>
<accession>A0ABY2DQS9</accession>
<evidence type="ECO:0000313" key="3">
    <source>
        <dbReference type="Proteomes" id="UP000294685"/>
    </source>
</evidence>
<proteinExistence type="predicted"/>
<dbReference type="CDD" id="cd07563">
    <property type="entry name" value="Peptidase_S41_IRBP"/>
    <property type="match status" value="1"/>
</dbReference>
<organism evidence="2 3">
    <name type="scientific">Flavobacterium ranwuense</name>
    <dbReference type="NCBI Taxonomy" id="2541725"/>
    <lineage>
        <taxon>Bacteria</taxon>
        <taxon>Pseudomonadati</taxon>
        <taxon>Bacteroidota</taxon>
        <taxon>Flavobacteriia</taxon>
        <taxon>Flavobacteriales</taxon>
        <taxon>Flavobacteriaceae</taxon>
        <taxon>Flavobacterium</taxon>
    </lineage>
</organism>